<dbReference type="AlphaFoldDB" id="A0A3N2GS53"/>
<dbReference type="InterPro" id="IPR032710">
    <property type="entry name" value="NTF2-like_dom_sf"/>
</dbReference>
<evidence type="ECO:0000313" key="3">
    <source>
        <dbReference type="Proteomes" id="UP000274843"/>
    </source>
</evidence>
<dbReference type="SUPFAM" id="SSF54427">
    <property type="entry name" value="NTF2-like"/>
    <property type="match status" value="1"/>
</dbReference>
<name>A0A3N2GS53_9PSEU</name>
<dbReference type="Pfam" id="PF13577">
    <property type="entry name" value="SnoaL_4"/>
    <property type="match status" value="1"/>
</dbReference>
<sequence>MDVETLVLVHQLYGAQSHYIDEGRATEWAHTFTPDGEFHSPSYPAPVVGTAALAKFAEDFAAQPGVTRHVLTNLHVTPADDGLTARAYLQIVRTLPDSPPELLRLTTITDHLVRHAGTWRIRRRTVRRDDTKENR</sequence>
<reference evidence="2 3" key="1">
    <citation type="submission" date="2018-11" db="EMBL/GenBank/DDBJ databases">
        <title>Sequencing the genomes of 1000 actinobacteria strains.</title>
        <authorList>
            <person name="Klenk H.-P."/>
        </authorList>
    </citation>
    <scope>NUCLEOTIDE SEQUENCE [LARGE SCALE GENOMIC DNA]</scope>
    <source>
        <strain evidence="2 3">DSM 44348</strain>
    </source>
</reference>
<accession>A0A3N2GS53</accession>
<feature type="domain" description="SnoaL-like" evidence="1">
    <location>
        <begin position="9"/>
        <end position="125"/>
    </location>
</feature>
<comment type="caution">
    <text evidence="2">The sequence shown here is derived from an EMBL/GenBank/DDBJ whole genome shotgun (WGS) entry which is preliminary data.</text>
</comment>
<dbReference type="InterPro" id="IPR037401">
    <property type="entry name" value="SnoaL-like"/>
</dbReference>
<gene>
    <name evidence="2" type="ORF">EDD35_1352</name>
</gene>
<evidence type="ECO:0000259" key="1">
    <source>
        <dbReference type="Pfam" id="PF13577"/>
    </source>
</evidence>
<organism evidence="2 3">
    <name type="scientific">Amycolatopsis thermoflava</name>
    <dbReference type="NCBI Taxonomy" id="84480"/>
    <lineage>
        <taxon>Bacteria</taxon>
        <taxon>Bacillati</taxon>
        <taxon>Actinomycetota</taxon>
        <taxon>Actinomycetes</taxon>
        <taxon>Pseudonocardiales</taxon>
        <taxon>Pseudonocardiaceae</taxon>
        <taxon>Amycolatopsis</taxon>
        <taxon>Amycolatopsis methanolica group</taxon>
    </lineage>
</organism>
<protein>
    <submittedName>
        <fullName evidence="2">SnoaL-like protein</fullName>
    </submittedName>
</protein>
<dbReference type="RefSeq" id="WP_123683234.1">
    <property type="nucleotide sequence ID" value="NZ_RKHY01000001.1"/>
</dbReference>
<keyword evidence="3" id="KW-1185">Reference proteome</keyword>
<evidence type="ECO:0000313" key="2">
    <source>
        <dbReference type="EMBL" id="ROS39059.1"/>
    </source>
</evidence>
<dbReference type="CDD" id="cd00531">
    <property type="entry name" value="NTF2_like"/>
    <property type="match status" value="1"/>
</dbReference>
<proteinExistence type="predicted"/>
<dbReference type="GeneID" id="301842792"/>
<dbReference type="Gene3D" id="3.10.450.50">
    <property type="match status" value="1"/>
</dbReference>
<dbReference type="Proteomes" id="UP000274843">
    <property type="component" value="Unassembled WGS sequence"/>
</dbReference>
<dbReference type="EMBL" id="RKHY01000001">
    <property type="protein sequence ID" value="ROS39059.1"/>
    <property type="molecule type" value="Genomic_DNA"/>
</dbReference>